<protein>
    <submittedName>
        <fullName evidence="1">Uncharacterized protein</fullName>
    </submittedName>
</protein>
<name>A0A3B0ZPQ5_9ZZZZ</name>
<dbReference type="InterPro" id="IPR012338">
    <property type="entry name" value="Beta-lactam/transpept-like"/>
</dbReference>
<dbReference type="Gene3D" id="3.40.710.10">
    <property type="entry name" value="DD-peptidase/beta-lactamase superfamily"/>
    <property type="match status" value="1"/>
</dbReference>
<accession>A0A3B0ZPQ5</accession>
<reference evidence="1" key="1">
    <citation type="submission" date="2018-06" db="EMBL/GenBank/DDBJ databases">
        <authorList>
            <person name="Zhirakovskaya E."/>
        </authorList>
    </citation>
    <scope>NUCLEOTIDE SEQUENCE</scope>
</reference>
<dbReference type="AlphaFoldDB" id="A0A3B0ZPQ5"/>
<dbReference type="EMBL" id="UOFQ01000172">
    <property type="protein sequence ID" value="VAW90083.1"/>
    <property type="molecule type" value="Genomic_DNA"/>
</dbReference>
<gene>
    <name evidence="1" type="ORF">MNBD_GAMMA17-176</name>
</gene>
<dbReference type="SUPFAM" id="SSF56601">
    <property type="entry name" value="beta-lactamase/transpeptidase-like"/>
    <property type="match status" value="1"/>
</dbReference>
<feature type="non-terminal residue" evidence="1">
    <location>
        <position position="254"/>
    </location>
</feature>
<organism evidence="1">
    <name type="scientific">hydrothermal vent metagenome</name>
    <dbReference type="NCBI Taxonomy" id="652676"/>
    <lineage>
        <taxon>unclassified sequences</taxon>
        <taxon>metagenomes</taxon>
        <taxon>ecological metagenomes</taxon>
    </lineage>
</organism>
<proteinExistence type="predicted"/>
<evidence type="ECO:0000313" key="1">
    <source>
        <dbReference type="EMBL" id="VAW90083.1"/>
    </source>
</evidence>
<sequence length="254" mass="27200">MTHQTETLRFAQKKPLSTLRRLIATLWGLGLYISMFSLASADECTVPDSANWVVDLSCEISTIQISPRSLSVINGAILTVENSGELILDMRNFRINVDPDSRIIVEDGGRIRSNQIGPRLVRRTDDGTFGYFLKRVGGSVLDTINPDLSFHPSSTIKTLYLIEALRQVNAGTLNLAAASLTSCPGTTFTLGGTLSCPGTSFTASTNGSGSCASPPVANTQTNCGAPTVAYRLRLGICAMMKVSHNQATNAIQEV</sequence>